<organism evidence="3 4">
    <name type="scientific">Ambrosia artemisiifolia</name>
    <name type="common">Common ragweed</name>
    <dbReference type="NCBI Taxonomy" id="4212"/>
    <lineage>
        <taxon>Eukaryota</taxon>
        <taxon>Viridiplantae</taxon>
        <taxon>Streptophyta</taxon>
        <taxon>Embryophyta</taxon>
        <taxon>Tracheophyta</taxon>
        <taxon>Spermatophyta</taxon>
        <taxon>Magnoliopsida</taxon>
        <taxon>eudicotyledons</taxon>
        <taxon>Gunneridae</taxon>
        <taxon>Pentapetalae</taxon>
        <taxon>asterids</taxon>
        <taxon>campanulids</taxon>
        <taxon>Asterales</taxon>
        <taxon>Asteraceae</taxon>
        <taxon>Asteroideae</taxon>
        <taxon>Heliantheae alliance</taxon>
        <taxon>Heliantheae</taxon>
        <taxon>Ambrosia</taxon>
    </lineage>
</organism>
<evidence type="ECO:0000256" key="1">
    <source>
        <dbReference type="SAM" id="Coils"/>
    </source>
</evidence>
<evidence type="ECO:0000313" key="3">
    <source>
        <dbReference type="EMBL" id="KAI7750171.1"/>
    </source>
</evidence>
<feature type="compositionally biased region" description="Polar residues" evidence="2">
    <location>
        <begin position="351"/>
        <end position="366"/>
    </location>
</feature>
<accession>A0AAD5D137</accession>
<reference evidence="3" key="1">
    <citation type="submission" date="2022-06" db="EMBL/GenBank/DDBJ databases">
        <title>Uncovering the hologenomic basis of an extraordinary plant invasion.</title>
        <authorList>
            <person name="Bieker V.C."/>
            <person name="Martin M.D."/>
            <person name="Gilbert T."/>
            <person name="Hodgins K."/>
            <person name="Battlay P."/>
            <person name="Petersen B."/>
            <person name="Wilson J."/>
        </authorList>
    </citation>
    <scope>NUCLEOTIDE SEQUENCE</scope>
    <source>
        <strain evidence="3">AA19_3_7</strain>
        <tissue evidence="3">Leaf</tissue>
    </source>
</reference>
<dbReference type="PANTHER" id="PTHR35468:SF1">
    <property type="entry name" value="MYOSIN-LIKE PROTEIN"/>
    <property type="match status" value="1"/>
</dbReference>
<keyword evidence="1" id="KW-0175">Coiled coil</keyword>
<feature type="coiled-coil region" evidence="1">
    <location>
        <begin position="190"/>
        <end position="259"/>
    </location>
</feature>
<dbReference type="AlphaFoldDB" id="A0AAD5D137"/>
<sequence>MEAVLEEEMRELAEKLEELQSSYNGRKDSELLKCKNFDKKALCLQRRLEKLGGLTDDESNKDEATFYCQSNAKVNEDGVVLTCKSQTKSADVDMLERKMEGLSKGMLDRMEKEYGSIINSSVASSASTSKRIDFPDHLSFSNRFSNNIKEPLVSQETNNRCSGRCKMLVRKIVEQVRAETEQWSQMQDMLGKLREEMDELQTSKDFWETQALASNQDIQTLKSNVEEWREKAIVYEIKANNLQTEVSLVKDELEKLKKEQAQEVVSTPQKATVSLSRQIERETTSGVSCRMNKHEKVEQSKKESHPLSLGKQLAREKRILISRMKENRPNNNEISNEGRRKGVRSPFKDIGNTSSSAGSIRQSSNAIFPLHCPEPARMDD</sequence>
<feature type="region of interest" description="Disordered" evidence="2">
    <location>
        <begin position="325"/>
        <end position="380"/>
    </location>
</feature>
<dbReference type="Proteomes" id="UP001206925">
    <property type="component" value="Unassembled WGS sequence"/>
</dbReference>
<proteinExistence type="predicted"/>
<keyword evidence="4" id="KW-1185">Reference proteome</keyword>
<protein>
    <submittedName>
        <fullName evidence="3">Uncharacterized protein</fullName>
    </submittedName>
</protein>
<dbReference type="PANTHER" id="PTHR35468">
    <property type="entry name" value="MYOSIN-LIKE PROTEIN"/>
    <property type="match status" value="1"/>
</dbReference>
<name>A0AAD5D137_AMBAR</name>
<evidence type="ECO:0000256" key="2">
    <source>
        <dbReference type="SAM" id="MobiDB-lite"/>
    </source>
</evidence>
<evidence type="ECO:0000313" key="4">
    <source>
        <dbReference type="Proteomes" id="UP001206925"/>
    </source>
</evidence>
<comment type="caution">
    <text evidence="3">The sequence shown here is derived from an EMBL/GenBank/DDBJ whole genome shotgun (WGS) entry which is preliminary data.</text>
</comment>
<dbReference type="EMBL" id="JAMZMK010006192">
    <property type="protein sequence ID" value="KAI7750171.1"/>
    <property type="molecule type" value="Genomic_DNA"/>
</dbReference>
<gene>
    <name evidence="3" type="ORF">M8C21_019305</name>
</gene>